<name>A0A330LU64_9GAMM</name>
<proteinExistence type="predicted"/>
<dbReference type="SUPFAM" id="SSF51735">
    <property type="entry name" value="NAD(P)-binding Rossmann-fold domains"/>
    <property type="match status" value="1"/>
</dbReference>
<gene>
    <name evidence="1" type="ORF">MORIYA_3837</name>
</gene>
<sequence length="221" mass="24623">MKNVIIVGATGATGNQLMQQLLNDVTIENIYVVHYRPTPFEHQDKVTEIIIDLANFDDLVITVDSDAEIDCAYCCLGTTRKKAGSLAAFRQVDKDYIVNFGTWVANHTKAQLHVISAVGANAKSASGYLQTKGETEQLLRQLPLSALYLYQPTLLHGKRDEFRLIEAVAYYPLAIISLLPFTLLKQQKPIAIEQLANAMYQLSQQVTSGHHVISSLEIQEY</sequence>
<evidence type="ECO:0000313" key="2">
    <source>
        <dbReference type="Proteomes" id="UP000250163"/>
    </source>
</evidence>
<dbReference type="AlphaFoldDB" id="A0A330LU64"/>
<dbReference type="InterPro" id="IPR036291">
    <property type="entry name" value="NAD(P)-bd_dom_sf"/>
</dbReference>
<organism evidence="1 2">
    <name type="scientific">Moritella yayanosii</name>
    <dbReference type="NCBI Taxonomy" id="69539"/>
    <lineage>
        <taxon>Bacteria</taxon>
        <taxon>Pseudomonadati</taxon>
        <taxon>Pseudomonadota</taxon>
        <taxon>Gammaproteobacteria</taxon>
        <taxon>Alteromonadales</taxon>
        <taxon>Moritellaceae</taxon>
        <taxon>Moritella</taxon>
    </lineage>
</organism>
<reference evidence="2" key="1">
    <citation type="submission" date="2018-05" db="EMBL/GenBank/DDBJ databases">
        <authorList>
            <person name="Cea G.-C."/>
            <person name="William W."/>
        </authorList>
    </citation>
    <scope>NUCLEOTIDE SEQUENCE [LARGE SCALE GENOMIC DNA]</scope>
    <source>
        <strain evidence="2">DB21MT 5</strain>
    </source>
</reference>
<dbReference type="PANTHER" id="PTHR14097:SF7">
    <property type="entry name" value="OXIDOREDUCTASE HTATIP2"/>
    <property type="match status" value="1"/>
</dbReference>
<protein>
    <submittedName>
        <fullName evidence="1">Short chain dehydrogenase</fullName>
    </submittedName>
</protein>
<accession>A0A330LU64</accession>
<dbReference type="KEGG" id="mya:MORIYA_3837"/>
<dbReference type="RefSeq" id="WP_112717529.1">
    <property type="nucleotide sequence ID" value="NZ_LS483250.1"/>
</dbReference>
<dbReference type="OrthoDB" id="9798632at2"/>
<dbReference type="EMBL" id="LS483250">
    <property type="protein sequence ID" value="SQD80289.1"/>
    <property type="molecule type" value="Genomic_DNA"/>
</dbReference>
<dbReference type="Proteomes" id="UP000250163">
    <property type="component" value="Chromosome MORIYA"/>
</dbReference>
<evidence type="ECO:0000313" key="1">
    <source>
        <dbReference type="EMBL" id="SQD80289.1"/>
    </source>
</evidence>
<keyword evidence="2" id="KW-1185">Reference proteome</keyword>
<dbReference type="Gene3D" id="3.40.50.720">
    <property type="entry name" value="NAD(P)-binding Rossmann-like Domain"/>
    <property type="match status" value="1"/>
</dbReference>
<dbReference type="PANTHER" id="PTHR14097">
    <property type="entry name" value="OXIDOREDUCTASE HTATIP2"/>
    <property type="match status" value="1"/>
</dbReference>